<name>A0A1G2EYL8_9BACT</name>
<gene>
    <name evidence="1" type="ORF">A2931_01750</name>
</gene>
<dbReference type="GO" id="GO:0003824">
    <property type="term" value="F:catalytic activity"/>
    <property type="evidence" value="ECO:0007669"/>
    <property type="project" value="InterPro"/>
</dbReference>
<comment type="caution">
    <text evidence="1">The sequence shown here is derived from an EMBL/GenBank/DDBJ whole genome shotgun (WGS) entry which is preliminary data.</text>
</comment>
<reference evidence="1 2" key="1">
    <citation type="journal article" date="2016" name="Nat. Commun.">
        <title>Thousands of microbial genomes shed light on interconnected biogeochemical processes in an aquifer system.</title>
        <authorList>
            <person name="Anantharaman K."/>
            <person name="Brown C.T."/>
            <person name="Hug L.A."/>
            <person name="Sharon I."/>
            <person name="Castelle C.J."/>
            <person name="Probst A.J."/>
            <person name="Thomas B.C."/>
            <person name="Singh A."/>
            <person name="Wilkins M.J."/>
            <person name="Karaoz U."/>
            <person name="Brodie E.L."/>
            <person name="Williams K.H."/>
            <person name="Hubbard S.S."/>
            <person name="Banfield J.F."/>
        </authorList>
    </citation>
    <scope>NUCLEOTIDE SEQUENCE [LARGE SCALE GENOMIC DNA]</scope>
</reference>
<dbReference type="EMBL" id="MHMQ01000013">
    <property type="protein sequence ID" value="OGZ30807.1"/>
    <property type="molecule type" value="Genomic_DNA"/>
</dbReference>
<dbReference type="GO" id="GO:0006281">
    <property type="term" value="P:DNA repair"/>
    <property type="evidence" value="ECO:0007669"/>
    <property type="project" value="InterPro"/>
</dbReference>
<dbReference type="SUPFAM" id="SSF48150">
    <property type="entry name" value="DNA-glycosylase"/>
    <property type="match status" value="1"/>
</dbReference>
<dbReference type="AlphaFoldDB" id="A0A1G2EYL8"/>
<sequence length="349" mass="40108">MLWGWVLAAINYGQIQKVADFIKKMKAGEHGMNFYSFKKDGEEVPALDMYPPLNHPQAVNFFFFVCAHMYGFWYGDHRGYVAPMYGVVNGKECKGADLVMKCCTKYLNAGGSFEPEQFAKVTPKELARIFSDDNGPILFPDFETRYQITRKYGQAFLSLKITPEQILNGPFRLAHPHFEERVPLCHVNSSQTPLNDFIGLTAEYIPGYDKDPLCKKNTLLAMALANRPEHFLKIRPDEKWPLIVDYHLMRLALRLGVVELDPLVVKATIEERVWVNEQTEGEIREAVYLAIDAIISESGKSMSFVDHLFWSGRKYCPEMTEPECRKCVFCDVCEKHTKLFQPVFRTTAY</sequence>
<dbReference type="InterPro" id="IPR023170">
    <property type="entry name" value="HhH_base_excis_C"/>
</dbReference>
<dbReference type="Gene3D" id="1.10.1670.10">
    <property type="entry name" value="Helix-hairpin-Helix base-excision DNA repair enzymes (C-terminal)"/>
    <property type="match status" value="1"/>
</dbReference>
<proteinExistence type="predicted"/>
<protein>
    <submittedName>
        <fullName evidence="1">Uncharacterized protein</fullName>
    </submittedName>
</protein>
<evidence type="ECO:0000313" key="1">
    <source>
        <dbReference type="EMBL" id="OGZ30807.1"/>
    </source>
</evidence>
<evidence type="ECO:0000313" key="2">
    <source>
        <dbReference type="Proteomes" id="UP000177486"/>
    </source>
</evidence>
<dbReference type="Proteomes" id="UP000177486">
    <property type="component" value="Unassembled WGS sequence"/>
</dbReference>
<dbReference type="InterPro" id="IPR011257">
    <property type="entry name" value="DNA_glycosylase"/>
</dbReference>
<organism evidence="1 2">
    <name type="scientific">Candidatus Niyogibacteria bacterium RIFCSPLOWO2_01_FULL_45_48</name>
    <dbReference type="NCBI Taxonomy" id="1801724"/>
    <lineage>
        <taxon>Bacteria</taxon>
        <taxon>Candidatus Niyogiibacteriota</taxon>
    </lineage>
</organism>
<accession>A0A1G2EYL8</accession>